<name>W7RSF5_LYSSH</name>
<accession>W7RSF5</accession>
<reference evidence="1 2" key="1">
    <citation type="journal article" date="2015" name="Stand. Genomic Sci.">
        <title>Genome sequence and description of the mosquitocidal and heavy metal tolerant strain Lysinibacillus sphaericus CBAM5.</title>
        <authorList>
            <person name="Pena-Montenegro T.D."/>
            <person name="Lozano L."/>
            <person name="Dussan J."/>
        </authorList>
    </citation>
    <scope>NUCLEOTIDE SEQUENCE [LARGE SCALE GENOMIC DNA]</scope>
    <source>
        <strain evidence="1">CBAM5</strain>
    </source>
</reference>
<sequence>MTTVAAGALKNLHSYDGLTFLDKSKVHFGSIK</sequence>
<proteinExistence type="predicted"/>
<evidence type="ECO:0000313" key="1">
    <source>
        <dbReference type="EMBL" id="EWH33459.1"/>
    </source>
</evidence>
<organism evidence="1 2">
    <name type="scientific">Lysinibacillus sphaericus CBAM5</name>
    <dbReference type="NCBI Taxonomy" id="1400869"/>
    <lineage>
        <taxon>Bacteria</taxon>
        <taxon>Bacillati</taxon>
        <taxon>Bacillota</taxon>
        <taxon>Bacilli</taxon>
        <taxon>Bacillales</taxon>
        <taxon>Bacillaceae</taxon>
        <taxon>Lysinibacillus</taxon>
    </lineage>
</organism>
<dbReference type="AlphaFoldDB" id="W7RSF5"/>
<evidence type="ECO:0000313" key="2">
    <source>
        <dbReference type="Proteomes" id="UP000023555"/>
    </source>
</evidence>
<comment type="caution">
    <text evidence="1">The sequence shown here is derived from an EMBL/GenBank/DDBJ whole genome shotgun (WGS) entry which is preliminary data.</text>
</comment>
<dbReference type="Proteomes" id="UP000023555">
    <property type="component" value="Unassembled WGS sequence"/>
</dbReference>
<dbReference type="HOGENOM" id="CLU_3390130_0_0_9"/>
<dbReference type="EMBL" id="AYKQ01000009">
    <property type="protein sequence ID" value="EWH33459.1"/>
    <property type="molecule type" value="Genomic_DNA"/>
</dbReference>
<protein>
    <submittedName>
        <fullName evidence="1">Uncharacterized protein</fullName>
    </submittedName>
</protein>
<gene>
    <name evidence="1" type="ORF">P799_11625</name>
</gene>